<dbReference type="InterPro" id="IPR001373">
    <property type="entry name" value="Cullin_N"/>
</dbReference>
<dbReference type="InterPro" id="IPR016159">
    <property type="entry name" value="Cullin_repeat-like_dom_sf"/>
</dbReference>
<feature type="non-terminal residue" evidence="7">
    <location>
        <position position="1"/>
    </location>
</feature>
<reference evidence="7 8" key="1">
    <citation type="journal article" date="2014" name="PLoS Genet.">
        <title>Analysis of the Phlebiopsis gigantea genome, transcriptome and secretome provides insight into its pioneer colonization strategies of wood.</title>
        <authorList>
            <person name="Hori C."/>
            <person name="Ishida T."/>
            <person name="Igarashi K."/>
            <person name="Samejima M."/>
            <person name="Suzuki H."/>
            <person name="Master E."/>
            <person name="Ferreira P."/>
            <person name="Ruiz-Duenas F.J."/>
            <person name="Held B."/>
            <person name="Canessa P."/>
            <person name="Larrondo L.F."/>
            <person name="Schmoll M."/>
            <person name="Druzhinina I.S."/>
            <person name="Kubicek C.P."/>
            <person name="Gaskell J.A."/>
            <person name="Kersten P."/>
            <person name="St John F."/>
            <person name="Glasner J."/>
            <person name="Sabat G."/>
            <person name="Splinter BonDurant S."/>
            <person name="Syed K."/>
            <person name="Yadav J."/>
            <person name="Mgbeahuruike A.C."/>
            <person name="Kovalchuk A."/>
            <person name="Asiegbu F.O."/>
            <person name="Lackner G."/>
            <person name="Hoffmeister D."/>
            <person name="Rencoret J."/>
            <person name="Gutierrez A."/>
            <person name="Sun H."/>
            <person name="Lindquist E."/>
            <person name="Barry K."/>
            <person name="Riley R."/>
            <person name="Grigoriev I.V."/>
            <person name="Henrissat B."/>
            <person name="Kues U."/>
            <person name="Berka R.M."/>
            <person name="Martinez A.T."/>
            <person name="Covert S.F."/>
            <person name="Blanchette R.A."/>
            <person name="Cullen D."/>
        </authorList>
    </citation>
    <scope>NUCLEOTIDE SEQUENCE [LARGE SCALE GENOMIC DNA]</scope>
    <source>
        <strain evidence="7 8">11061_1 CR5-6</strain>
    </source>
</reference>
<evidence type="ECO:0000256" key="3">
    <source>
        <dbReference type="ARBA" id="ARBA00022843"/>
    </source>
</evidence>
<comment type="similarity">
    <text evidence="1 4 5">Belongs to the cullin family.</text>
</comment>
<accession>A0A0C3SAV0</accession>
<dbReference type="GO" id="GO:0031625">
    <property type="term" value="F:ubiquitin protein ligase binding"/>
    <property type="evidence" value="ECO:0007669"/>
    <property type="project" value="InterPro"/>
</dbReference>
<dbReference type="SUPFAM" id="SSF74788">
    <property type="entry name" value="Cullin repeat-like"/>
    <property type="match status" value="1"/>
</dbReference>
<dbReference type="Pfam" id="PF10557">
    <property type="entry name" value="Cullin_Nedd8"/>
    <property type="match status" value="1"/>
</dbReference>
<dbReference type="HOGENOM" id="CLU_004747_0_1_1"/>
<organism evidence="7 8">
    <name type="scientific">Phlebiopsis gigantea (strain 11061_1 CR5-6)</name>
    <name type="common">White-rot fungus</name>
    <name type="synonym">Peniophora gigantea</name>
    <dbReference type="NCBI Taxonomy" id="745531"/>
    <lineage>
        <taxon>Eukaryota</taxon>
        <taxon>Fungi</taxon>
        <taxon>Dikarya</taxon>
        <taxon>Basidiomycota</taxon>
        <taxon>Agaricomycotina</taxon>
        <taxon>Agaricomycetes</taxon>
        <taxon>Polyporales</taxon>
        <taxon>Phanerochaetaceae</taxon>
        <taxon>Phlebiopsis</taxon>
    </lineage>
</organism>
<dbReference type="InterPro" id="IPR019559">
    <property type="entry name" value="Cullin_neddylation_domain"/>
</dbReference>
<name>A0A0C3SAV0_PHLG1</name>
<dbReference type="SMART" id="SM00182">
    <property type="entry name" value="CULLIN"/>
    <property type="match status" value="1"/>
</dbReference>
<dbReference type="EMBL" id="KN840499">
    <property type="protein sequence ID" value="KIP07345.1"/>
    <property type="molecule type" value="Genomic_DNA"/>
</dbReference>
<evidence type="ECO:0000313" key="8">
    <source>
        <dbReference type="Proteomes" id="UP000053257"/>
    </source>
</evidence>
<dbReference type="PANTHER" id="PTHR11932">
    <property type="entry name" value="CULLIN"/>
    <property type="match status" value="1"/>
</dbReference>
<dbReference type="STRING" id="745531.A0A0C3SAV0"/>
<dbReference type="Pfam" id="PF00888">
    <property type="entry name" value="Cullin"/>
    <property type="match status" value="1"/>
</dbReference>
<dbReference type="Gene3D" id="1.10.10.10">
    <property type="entry name" value="Winged helix-like DNA-binding domain superfamily/Winged helix DNA-binding domain"/>
    <property type="match status" value="1"/>
</dbReference>
<dbReference type="AlphaFoldDB" id="A0A0C3SAV0"/>
<dbReference type="OrthoDB" id="27073at2759"/>
<dbReference type="FunFam" id="1.10.10.10:FF:000014">
    <property type="entry name" value="Cullin 1"/>
    <property type="match status" value="1"/>
</dbReference>
<evidence type="ECO:0000313" key="7">
    <source>
        <dbReference type="EMBL" id="KIP07345.1"/>
    </source>
</evidence>
<proteinExistence type="inferred from homology"/>
<dbReference type="GO" id="GO:0006511">
    <property type="term" value="P:ubiquitin-dependent protein catabolic process"/>
    <property type="evidence" value="ECO:0007669"/>
    <property type="project" value="InterPro"/>
</dbReference>
<dbReference type="SUPFAM" id="SSF75632">
    <property type="entry name" value="Cullin homology domain"/>
    <property type="match status" value="1"/>
</dbReference>
<feature type="domain" description="Cullin family profile" evidence="6">
    <location>
        <begin position="113"/>
        <end position="341"/>
    </location>
</feature>
<evidence type="ECO:0000256" key="1">
    <source>
        <dbReference type="ARBA" id="ARBA00006019"/>
    </source>
</evidence>
<dbReference type="InterPro" id="IPR059120">
    <property type="entry name" value="Cullin-like_AB"/>
</dbReference>
<keyword evidence="8" id="KW-1185">Reference proteome</keyword>
<dbReference type="SMART" id="SM00884">
    <property type="entry name" value="Cullin_Nedd8"/>
    <property type="match status" value="1"/>
</dbReference>
<dbReference type="InterPro" id="IPR016158">
    <property type="entry name" value="Cullin_homology"/>
</dbReference>
<evidence type="ECO:0000256" key="2">
    <source>
        <dbReference type="ARBA" id="ARBA00022499"/>
    </source>
</evidence>
<dbReference type="Pfam" id="PF26557">
    <property type="entry name" value="Cullin_AB"/>
    <property type="match status" value="1"/>
</dbReference>
<dbReference type="InterPro" id="IPR036317">
    <property type="entry name" value="Cullin_homology_sf"/>
</dbReference>
<dbReference type="Proteomes" id="UP000053257">
    <property type="component" value="Unassembled WGS sequence"/>
</dbReference>
<dbReference type="InterPro" id="IPR045093">
    <property type="entry name" value="Cullin"/>
</dbReference>
<dbReference type="InterPro" id="IPR036388">
    <property type="entry name" value="WH-like_DNA-bd_sf"/>
</dbReference>
<dbReference type="Gene3D" id="1.20.1310.10">
    <property type="entry name" value="Cullin Repeats"/>
    <property type="match status" value="2"/>
</dbReference>
<gene>
    <name evidence="7" type="ORF">PHLGIDRAFT_71217</name>
</gene>
<keyword evidence="3" id="KW-0832">Ubl conjugation</keyword>
<evidence type="ECO:0000259" key="6">
    <source>
        <dbReference type="PROSITE" id="PS50069"/>
    </source>
</evidence>
<dbReference type="InterPro" id="IPR036390">
    <property type="entry name" value="WH_DNA-bd_sf"/>
</dbReference>
<sequence length="470" mass="53413">LGSLYKLFTKAGGVKLAVAAFKLHVKNRVAAIVKNAAYDDHMVENLLLLKGHCDAVVKNAFVDEVPISRATPSRPSGSQAADDGERVERVVNRQCEYAVQDAFQEGFKARRNKPAEMIAKYLDKAMRRGQKGKDDRAYSADLEAALSLYRFTDDKDVFRAFYRRALAKRLLLDKSASDDYEKTVLRKLKEGEISPEYDPEFEDCSNMFTDLALSRDLTAEYRGKRGGDAKLSVMILQRSVWPFTVRTKDAALPVWMTDELNKFTRFYKEKHTSHKLDWDHALGTVTMRANFKAGAKELSVSLYQAIILLLFNETEEISFNEVKTQTSLEDGELRRTLQSLACGKKRVLRKQPPGKDVNDGDVFFFNADFSDPAFRVHINSIQVKETPEESKRAQTMIEGDRKLALDAAIVRIMKGRKKTTFEQLKNQTVSAVSKHFLPEVSVIKARIDGLVEQEYIRRDEDDMTVLHYVA</sequence>
<evidence type="ECO:0000256" key="4">
    <source>
        <dbReference type="PROSITE-ProRule" id="PRU00330"/>
    </source>
</evidence>
<dbReference type="PROSITE" id="PS50069">
    <property type="entry name" value="CULLIN_2"/>
    <property type="match status" value="1"/>
</dbReference>
<dbReference type="Gene3D" id="3.30.230.130">
    <property type="entry name" value="Cullin, Chain C, Domain 2"/>
    <property type="match status" value="1"/>
</dbReference>
<dbReference type="SUPFAM" id="SSF46785">
    <property type="entry name" value="Winged helix' DNA-binding domain"/>
    <property type="match status" value="1"/>
</dbReference>
<evidence type="ECO:0000256" key="5">
    <source>
        <dbReference type="RuleBase" id="RU003829"/>
    </source>
</evidence>
<protein>
    <recommendedName>
        <fullName evidence="6">Cullin family profile domain-containing protein</fullName>
    </recommendedName>
</protein>
<keyword evidence="2" id="KW-1017">Isopeptide bond</keyword>